<organism evidence="2 3">
    <name type="scientific">Cichlidogyrus casuarinus</name>
    <dbReference type="NCBI Taxonomy" id="1844966"/>
    <lineage>
        <taxon>Eukaryota</taxon>
        <taxon>Metazoa</taxon>
        <taxon>Spiralia</taxon>
        <taxon>Lophotrochozoa</taxon>
        <taxon>Platyhelminthes</taxon>
        <taxon>Monogenea</taxon>
        <taxon>Monopisthocotylea</taxon>
        <taxon>Dactylogyridea</taxon>
        <taxon>Ancyrocephalidae</taxon>
        <taxon>Cichlidogyrus</taxon>
    </lineage>
</organism>
<name>A0ABD2PW51_9PLAT</name>
<dbReference type="EMBL" id="JBJKFK010003298">
    <property type="protein sequence ID" value="KAL3310041.1"/>
    <property type="molecule type" value="Genomic_DNA"/>
</dbReference>
<gene>
    <name evidence="2" type="ORF">Ciccas_011400</name>
</gene>
<proteinExistence type="predicted"/>
<reference evidence="2 3" key="1">
    <citation type="submission" date="2024-11" db="EMBL/GenBank/DDBJ databases">
        <title>Adaptive evolution of stress response genes in parasites aligns with host niche diversity.</title>
        <authorList>
            <person name="Hahn C."/>
            <person name="Resl P."/>
        </authorList>
    </citation>
    <scope>NUCLEOTIDE SEQUENCE [LARGE SCALE GENOMIC DNA]</scope>
    <source>
        <strain evidence="2">EGGRZ-B1_66</strain>
        <tissue evidence="2">Body</tissue>
    </source>
</reference>
<dbReference type="AlphaFoldDB" id="A0ABD2PW51"/>
<accession>A0ABD2PW51</accession>
<feature type="region of interest" description="Disordered" evidence="1">
    <location>
        <begin position="274"/>
        <end position="313"/>
    </location>
</feature>
<evidence type="ECO:0000256" key="1">
    <source>
        <dbReference type="SAM" id="MobiDB-lite"/>
    </source>
</evidence>
<evidence type="ECO:0000313" key="3">
    <source>
        <dbReference type="Proteomes" id="UP001626550"/>
    </source>
</evidence>
<keyword evidence="3" id="KW-1185">Reference proteome</keyword>
<sequence>MLFKEICTSQRRQRELDSQIQLTVSMPSMANIGQQQQQDQKVRRSQSHKEESQKQLIDSWQNTCFSNDNIQRGIIRSPLLRGLRALGRCNRALHLRAQSLDRCQEISQITRGLFRSKFPRRRLNSMNHRRYAPQRPTTEKNTQSVTVVTDSDCGESPLANVSTEPSVLTVEEKSCQSGVTNSSSREILEPVSIFAMNGELCTKRLPSEDEKSATEKAASEANSDEMSMGFRVNRFLLADALSRRDNAPLYASINKQAEQNGQASIYEFIRKERHSSPIESTNNGSGSYEGVGPPTPPIRKESSLPRASNKVTLSHKWRCV</sequence>
<feature type="region of interest" description="Disordered" evidence="1">
    <location>
        <begin position="31"/>
        <end position="53"/>
    </location>
</feature>
<protein>
    <submittedName>
        <fullName evidence="2">Uncharacterized protein</fullName>
    </submittedName>
</protein>
<feature type="compositionally biased region" description="Polar residues" evidence="1">
    <location>
        <begin position="277"/>
        <end position="286"/>
    </location>
</feature>
<evidence type="ECO:0000313" key="2">
    <source>
        <dbReference type="EMBL" id="KAL3310041.1"/>
    </source>
</evidence>
<dbReference type="Proteomes" id="UP001626550">
    <property type="component" value="Unassembled WGS sequence"/>
</dbReference>
<comment type="caution">
    <text evidence="2">The sequence shown here is derived from an EMBL/GenBank/DDBJ whole genome shotgun (WGS) entry which is preliminary data.</text>
</comment>